<keyword evidence="2" id="KW-1185">Reference proteome</keyword>
<organism evidence="1 2">
    <name type="scientific">Kushneria phosphatilytica</name>
    <dbReference type="NCBI Taxonomy" id="657387"/>
    <lineage>
        <taxon>Bacteria</taxon>
        <taxon>Pseudomonadati</taxon>
        <taxon>Pseudomonadota</taxon>
        <taxon>Gammaproteobacteria</taxon>
        <taxon>Oceanospirillales</taxon>
        <taxon>Halomonadaceae</taxon>
        <taxon>Kushneria</taxon>
    </lineage>
</organism>
<proteinExistence type="predicted"/>
<evidence type="ECO:0000313" key="1">
    <source>
        <dbReference type="EMBL" id="QEL10855.1"/>
    </source>
</evidence>
<protein>
    <recommendedName>
        <fullName evidence="3">FtsK gamma domain-containing protein</fullName>
    </recommendedName>
</protein>
<sequence>MRVTSMVREGRTYFYADGGRIFASQLAAQYGIGEARARNMLHAMADQGEIRSPMRWYRENVMRQPARREGA</sequence>
<reference evidence="1 2" key="1">
    <citation type="submission" date="2019-08" db="EMBL/GenBank/DDBJ databases">
        <title>Complete genome sequence of Kushneria sp. YCWA18, a halophilic phosphate-solubilizing bacterium isolated from Daqiao saltern in China.</title>
        <authorList>
            <person name="Du G.-X."/>
            <person name="Qu L.-Y."/>
        </authorList>
    </citation>
    <scope>NUCLEOTIDE SEQUENCE [LARGE SCALE GENOMIC DNA]</scope>
    <source>
        <strain evidence="1 2">YCWA18</strain>
    </source>
</reference>
<name>A0A5C1A1T1_9GAMM</name>
<dbReference type="OrthoDB" id="9889036at2"/>
<dbReference type="AlphaFoldDB" id="A0A5C1A1T1"/>
<evidence type="ECO:0008006" key="3">
    <source>
        <dbReference type="Google" id="ProtNLM"/>
    </source>
</evidence>
<dbReference type="Proteomes" id="UP000322553">
    <property type="component" value="Chromosome"/>
</dbReference>
<dbReference type="RefSeq" id="WP_139148631.1">
    <property type="nucleotide sequence ID" value="NZ_CP043420.1"/>
</dbReference>
<gene>
    <name evidence="1" type="ORF">FY550_06765</name>
</gene>
<dbReference type="KEGG" id="kuy:FY550_06765"/>
<accession>A0A5C1A1T1</accession>
<dbReference type="EMBL" id="CP043420">
    <property type="protein sequence ID" value="QEL10855.1"/>
    <property type="molecule type" value="Genomic_DNA"/>
</dbReference>
<evidence type="ECO:0000313" key="2">
    <source>
        <dbReference type="Proteomes" id="UP000322553"/>
    </source>
</evidence>